<evidence type="ECO:0000313" key="2">
    <source>
        <dbReference type="EMBL" id="MCM2534447.1"/>
    </source>
</evidence>
<evidence type="ECO:0000313" key="3">
    <source>
        <dbReference type="Proteomes" id="UP001523262"/>
    </source>
</evidence>
<keyword evidence="1" id="KW-0732">Signal</keyword>
<protein>
    <submittedName>
        <fullName evidence="2">Uncharacterized protein</fullName>
    </submittedName>
</protein>
<dbReference type="EMBL" id="JAMQCR010000002">
    <property type="protein sequence ID" value="MCM2534447.1"/>
    <property type="molecule type" value="Genomic_DNA"/>
</dbReference>
<dbReference type="Gene3D" id="2.130.10.10">
    <property type="entry name" value="YVTN repeat-like/Quinoprotein amine dehydrogenase"/>
    <property type="match status" value="1"/>
</dbReference>
<comment type="caution">
    <text evidence="2">The sequence shown here is derived from an EMBL/GenBank/DDBJ whole genome shotgun (WGS) entry which is preliminary data.</text>
</comment>
<evidence type="ECO:0000256" key="1">
    <source>
        <dbReference type="SAM" id="SignalP"/>
    </source>
</evidence>
<keyword evidence="3" id="KW-1185">Reference proteome</keyword>
<feature type="chain" id="PRO_5045916190" evidence="1">
    <location>
        <begin position="29"/>
        <end position="158"/>
    </location>
</feature>
<gene>
    <name evidence="2" type="ORF">NDK43_21545</name>
</gene>
<reference evidence="2 3" key="1">
    <citation type="submission" date="2022-06" db="EMBL/GenBank/DDBJ databases">
        <authorList>
            <person name="Jeon C.O."/>
        </authorList>
    </citation>
    <scope>NUCLEOTIDE SEQUENCE [LARGE SCALE GENOMIC DNA]</scope>
    <source>
        <strain evidence="2 3">KCTC 13943</strain>
    </source>
</reference>
<dbReference type="SUPFAM" id="SSF63829">
    <property type="entry name" value="Calcium-dependent phosphotriesterase"/>
    <property type="match status" value="1"/>
</dbReference>
<organism evidence="2 3">
    <name type="scientific">Neobacillus pocheonensis</name>
    <dbReference type="NCBI Taxonomy" id="363869"/>
    <lineage>
        <taxon>Bacteria</taxon>
        <taxon>Bacillati</taxon>
        <taxon>Bacillota</taxon>
        <taxon>Bacilli</taxon>
        <taxon>Bacillales</taxon>
        <taxon>Bacillaceae</taxon>
        <taxon>Neobacillus</taxon>
    </lineage>
</organism>
<dbReference type="InterPro" id="IPR015943">
    <property type="entry name" value="WD40/YVTN_repeat-like_dom_sf"/>
</dbReference>
<feature type="signal peptide" evidence="1">
    <location>
        <begin position="1"/>
        <end position="28"/>
    </location>
</feature>
<dbReference type="Proteomes" id="UP001523262">
    <property type="component" value="Unassembled WGS sequence"/>
</dbReference>
<name>A0ABT0WDP5_9BACI</name>
<accession>A0ABT0WDP5</accession>
<proteinExistence type="predicted"/>
<sequence length="158" mass="15929">MGKFKKKKKLIAGLALSTVFIGSFSAYAAKDGAFGSNLVGLQPNGSVQTADNHLLTPAGKQIEFPGNPISIAVNPNGKTAVALDGGGYGGEGLNIVDLTSGKLIGTNVSLSLDNTWGLAYSPDGNTLYATGSKGGIGKIVTLVGTQEAGHISSVFFAG</sequence>